<dbReference type="PROSITE" id="PS50196">
    <property type="entry name" value="RANBD1"/>
    <property type="match status" value="1"/>
</dbReference>
<dbReference type="SUPFAM" id="SSF50729">
    <property type="entry name" value="PH domain-like"/>
    <property type="match status" value="1"/>
</dbReference>
<sequence length="208" mass="22998">MSTEEVKHETAAAVAAEEAEDHEDGGVETGEGEEPQAYFEPVVKLNEVEVVSGEEDEEVLFSMRAKLFDYRETLLDKGTGNKSWCERGIGNVRFLKHKEAGKVRMLMRQEKTLKITINHLVESRSELGANMGSDRAWVWTCYDFSEGIVEPKTFALRFANAENAQAFKEAHENAKKINKALEAGADAADTSAGDEAAKALEGLEVKKD</sequence>
<dbReference type="InterPro" id="IPR045255">
    <property type="entry name" value="RanBP1-like"/>
</dbReference>
<dbReference type="EMBL" id="JNBR01000341">
    <property type="protein sequence ID" value="OQR95006.1"/>
    <property type="molecule type" value="Genomic_DNA"/>
</dbReference>
<evidence type="ECO:0000259" key="2">
    <source>
        <dbReference type="PROSITE" id="PS50196"/>
    </source>
</evidence>
<reference evidence="3 4" key="1">
    <citation type="journal article" date="2014" name="Genome Biol. Evol.">
        <title>The secreted proteins of Achlya hypogyna and Thraustotheca clavata identify the ancestral oomycete secretome and reveal gene acquisitions by horizontal gene transfer.</title>
        <authorList>
            <person name="Misner I."/>
            <person name="Blouin N."/>
            <person name="Leonard G."/>
            <person name="Richards T.A."/>
            <person name="Lane C.E."/>
        </authorList>
    </citation>
    <scope>NUCLEOTIDE SEQUENCE [LARGE SCALE GENOMIC DNA]</scope>
    <source>
        <strain evidence="3 4">ATCC 48635</strain>
    </source>
</reference>
<dbReference type="Pfam" id="PF00638">
    <property type="entry name" value="Ran_BP1"/>
    <property type="match status" value="1"/>
</dbReference>
<accession>A0A1V9ZAI7</accession>
<comment type="caution">
    <text evidence="3">The sequence shown here is derived from an EMBL/GenBank/DDBJ whole genome shotgun (WGS) entry which is preliminary data.</text>
</comment>
<dbReference type="GO" id="GO:0005096">
    <property type="term" value="F:GTPase activator activity"/>
    <property type="evidence" value="ECO:0007669"/>
    <property type="project" value="TreeGrafter"/>
</dbReference>
<protein>
    <submittedName>
        <fullName evidence="3">Ran-specific GTPase-activating protein</fullName>
    </submittedName>
</protein>
<keyword evidence="4" id="KW-1185">Reference proteome</keyword>
<dbReference type="Gene3D" id="2.30.29.30">
    <property type="entry name" value="Pleckstrin-homology domain (PH domain)/Phosphotyrosine-binding domain (PTB)"/>
    <property type="match status" value="1"/>
</dbReference>
<dbReference type="FunFam" id="2.30.29.30:FF:000312">
    <property type="entry name" value="Ran binding protein 1"/>
    <property type="match status" value="1"/>
</dbReference>
<gene>
    <name evidence="3" type="ORF">ACHHYP_00641</name>
</gene>
<dbReference type="Proteomes" id="UP000243579">
    <property type="component" value="Unassembled WGS sequence"/>
</dbReference>
<evidence type="ECO:0000256" key="1">
    <source>
        <dbReference type="SAM" id="MobiDB-lite"/>
    </source>
</evidence>
<dbReference type="PANTHER" id="PTHR23138">
    <property type="entry name" value="RAN BINDING PROTEIN"/>
    <property type="match status" value="1"/>
</dbReference>
<dbReference type="AlphaFoldDB" id="A0A1V9ZAI7"/>
<dbReference type="STRING" id="1202772.A0A1V9ZAI7"/>
<dbReference type="InterPro" id="IPR011993">
    <property type="entry name" value="PH-like_dom_sf"/>
</dbReference>
<dbReference type="InterPro" id="IPR000156">
    <property type="entry name" value="Ran_bind_dom"/>
</dbReference>
<dbReference type="GO" id="GO:0005643">
    <property type="term" value="C:nuclear pore"/>
    <property type="evidence" value="ECO:0007669"/>
    <property type="project" value="TreeGrafter"/>
</dbReference>
<dbReference type="OrthoDB" id="2357150at2759"/>
<feature type="compositionally biased region" description="Basic and acidic residues" evidence="1">
    <location>
        <begin position="1"/>
        <end position="10"/>
    </location>
</feature>
<dbReference type="PANTHER" id="PTHR23138:SF87">
    <property type="entry name" value="E3 SUMO-PROTEIN LIGASE RANBP2"/>
    <property type="match status" value="1"/>
</dbReference>
<evidence type="ECO:0000313" key="3">
    <source>
        <dbReference type="EMBL" id="OQR95006.1"/>
    </source>
</evidence>
<name>A0A1V9ZAI7_ACHHY</name>
<feature type="domain" description="RanBD1" evidence="2">
    <location>
        <begin position="38"/>
        <end position="180"/>
    </location>
</feature>
<evidence type="ECO:0000313" key="4">
    <source>
        <dbReference type="Proteomes" id="UP000243579"/>
    </source>
</evidence>
<dbReference type="InterPro" id="IPR045256">
    <property type="entry name" value="RanBP1_RanBD"/>
</dbReference>
<dbReference type="SMART" id="SM00160">
    <property type="entry name" value="RanBD"/>
    <property type="match status" value="1"/>
</dbReference>
<proteinExistence type="predicted"/>
<dbReference type="GO" id="GO:0006913">
    <property type="term" value="P:nucleocytoplasmic transport"/>
    <property type="evidence" value="ECO:0007669"/>
    <property type="project" value="InterPro"/>
</dbReference>
<organism evidence="3 4">
    <name type="scientific">Achlya hypogyna</name>
    <name type="common">Oomycete</name>
    <name type="synonym">Protoachlya hypogyna</name>
    <dbReference type="NCBI Taxonomy" id="1202772"/>
    <lineage>
        <taxon>Eukaryota</taxon>
        <taxon>Sar</taxon>
        <taxon>Stramenopiles</taxon>
        <taxon>Oomycota</taxon>
        <taxon>Saprolegniomycetes</taxon>
        <taxon>Saprolegniales</taxon>
        <taxon>Achlyaceae</taxon>
        <taxon>Achlya</taxon>
    </lineage>
</organism>
<feature type="region of interest" description="Disordered" evidence="1">
    <location>
        <begin position="1"/>
        <end position="37"/>
    </location>
</feature>
<dbReference type="GO" id="GO:0005737">
    <property type="term" value="C:cytoplasm"/>
    <property type="evidence" value="ECO:0007669"/>
    <property type="project" value="TreeGrafter"/>
</dbReference>
<dbReference type="CDD" id="cd13179">
    <property type="entry name" value="RanBD_RanBP1"/>
    <property type="match status" value="1"/>
</dbReference>